<name>A0ABD6ETM4_9BILA</name>
<organism evidence="1 2">
    <name type="scientific">Gnathostoma spinigerum</name>
    <dbReference type="NCBI Taxonomy" id="75299"/>
    <lineage>
        <taxon>Eukaryota</taxon>
        <taxon>Metazoa</taxon>
        <taxon>Ecdysozoa</taxon>
        <taxon>Nematoda</taxon>
        <taxon>Chromadorea</taxon>
        <taxon>Rhabditida</taxon>
        <taxon>Spirurina</taxon>
        <taxon>Gnathostomatomorpha</taxon>
        <taxon>Gnathostomatoidea</taxon>
        <taxon>Gnathostomatidae</taxon>
        <taxon>Gnathostoma</taxon>
    </lineage>
</organism>
<sequence>MEQSNSLLLNEEALGQCSDAKKPVFVYEWLRYIDRVLPVTQKSDIKSVQKQLIEQLTARIFTGPGPPTRTVLARCIAQVYITGETFSLFETINICNDALKSRDDSPSQLPIKLTALTCLGAMYENLGRLVGRSFEESFHVMSKWLKNAESKGRTELMNTFAKMISGLGAAASSIHKEMYKLIKAHLTDRVMHVRVATINCLCALIPEYPFVSTNEVESVCTLCFKALESSSYEVRLAVARAFAVLFTTATNPSKNLRGPRLQNNGPSTSSKAVTTEECLSMLSVGFLRGGIGGFLKSGTSAVSGGQKEIRTGVTLAYVEVLKELGAVWLEKNLTLVLKHLIEIIAKCGHLAYTSNVSQATEVVYMRKCVSFILRRTVGTILSEQAQITVCKQLGAILADCINSFDYNLDPGIEHVLGPEAFASSEASTTVLLELSCLVRQIGTAVTPLFVEASGIMEPVFACLLHPVVTTRIAAAWCLRCVTVSVPSQLTPLIDRCISRLDHMKACGDAISGYSLALAALLVSSSGCKLGIPHTKPKQVFTVAEDLIKTASQTSRLAQMKTRCGWFLISAVIKLDGTVVRDCLPRLLLLWKNSFPRSVKEAESEKSRGDAFTWMCTLEMRAGALASMSLFVPNNQCLFSDEVLRKIVLPIECSLILMSHASTLLRNYGVKMRKLITIIRIRIYEIISSLPHRYYEHLYSGLLRELVADITLSDNGQSTSTTSLLPSLCAGVGEALLKSWLKVTDEAPVEYEDPSAHNDVCGSIDNDPICLIKYVCSAVDVHFSTFDLKRFSSTIIIILQILSLVEMNTSNK</sequence>
<evidence type="ECO:0008006" key="3">
    <source>
        <dbReference type="Google" id="ProtNLM"/>
    </source>
</evidence>
<dbReference type="SUPFAM" id="SSF48371">
    <property type="entry name" value="ARM repeat"/>
    <property type="match status" value="1"/>
</dbReference>
<comment type="caution">
    <text evidence="1">The sequence shown here is derived from an EMBL/GenBank/DDBJ whole genome shotgun (WGS) entry which is preliminary data.</text>
</comment>
<dbReference type="InterPro" id="IPR016024">
    <property type="entry name" value="ARM-type_fold"/>
</dbReference>
<dbReference type="PANTHER" id="PTHR21663:SF0">
    <property type="entry name" value="HEAT REPEAT-CONTAINING PROTEIN 5B"/>
    <property type="match status" value="1"/>
</dbReference>
<reference evidence="1 2" key="1">
    <citation type="submission" date="2024-08" db="EMBL/GenBank/DDBJ databases">
        <title>Gnathostoma spinigerum genome.</title>
        <authorList>
            <person name="Gonzalez-Bertolin B."/>
            <person name="Monzon S."/>
            <person name="Zaballos A."/>
            <person name="Jimenez P."/>
            <person name="Dekumyoy P."/>
            <person name="Varona S."/>
            <person name="Cuesta I."/>
            <person name="Sumanam S."/>
            <person name="Adisakwattana P."/>
            <person name="Gasser R.B."/>
            <person name="Hernandez-Gonzalez A."/>
            <person name="Young N.D."/>
            <person name="Perteguer M.J."/>
        </authorList>
    </citation>
    <scope>NUCLEOTIDE SEQUENCE [LARGE SCALE GENOMIC DNA]</scope>
    <source>
        <strain evidence="1">AL3</strain>
        <tissue evidence="1">Liver</tissue>
    </source>
</reference>
<dbReference type="EMBL" id="JBGFUD010004388">
    <property type="protein sequence ID" value="MFH4979590.1"/>
    <property type="molecule type" value="Genomic_DNA"/>
</dbReference>
<evidence type="ECO:0000313" key="1">
    <source>
        <dbReference type="EMBL" id="MFH4979590.1"/>
    </source>
</evidence>
<keyword evidence="2" id="KW-1185">Reference proteome</keyword>
<dbReference type="AlphaFoldDB" id="A0ABD6ETM4"/>
<dbReference type="InterPro" id="IPR040108">
    <property type="entry name" value="Laa1/Sip1/HEATR5"/>
</dbReference>
<gene>
    <name evidence="1" type="ORF">AB6A40_006299</name>
</gene>
<dbReference type="InterPro" id="IPR011989">
    <property type="entry name" value="ARM-like"/>
</dbReference>
<dbReference type="Gene3D" id="1.25.10.10">
    <property type="entry name" value="Leucine-rich Repeat Variant"/>
    <property type="match status" value="1"/>
</dbReference>
<dbReference type="Proteomes" id="UP001608902">
    <property type="component" value="Unassembled WGS sequence"/>
</dbReference>
<proteinExistence type="predicted"/>
<evidence type="ECO:0000313" key="2">
    <source>
        <dbReference type="Proteomes" id="UP001608902"/>
    </source>
</evidence>
<protein>
    <recommendedName>
        <fullName evidence="3">HEAT repeat-containing protein 5B</fullName>
    </recommendedName>
</protein>
<dbReference type="PANTHER" id="PTHR21663">
    <property type="entry name" value="HYPOTHETICAL HEAT DOMAIN-CONTAINING"/>
    <property type="match status" value="1"/>
</dbReference>
<accession>A0ABD6ETM4</accession>